<accession>A0A1J1DWA0</accession>
<organism evidence="2 3">
    <name type="scientific">Ichthyobacterium seriolicida</name>
    <dbReference type="NCBI Taxonomy" id="242600"/>
    <lineage>
        <taxon>Bacteria</taxon>
        <taxon>Pseudomonadati</taxon>
        <taxon>Bacteroidota</taxon>
        <taxon>Flavobacteriia</taxon>
        <taxon>Flavobacteriales</taxon>
        <taxon>Ichthyobacteriaceae</taxon>
        <taxon>Ichthyobacterium</taxon>
    </lineage>
</organism>
<feature type="region of interest" description="Disordered" evidence="1">
    <location>
        <begin position="16"/>
        <end position="39"/>
    </location>
</feature>
<dbReference type="AlphaFoldDB" id="A0A1J1DWA0"/>
<dbReference type="EMBL" id="AP014564">
    <property type="protein sequence ID" value="BAV94138.1"/>
    <property type="molecule type" value="Genomic_DNA"/>
</dbReference>
<dbReference type="KEGG" id="ise:JBKA6_0125"/>
<dbReference type="Proteomes" id="UP000243197">
    <property type="component" value="Chromosome"/>
</dbReference>
<evidence type="ECO:0000313" key="3">
    <source>
        <dbReference type="Proteomes" id="UP000243197"/>
    </source>
</evidence>
<reference evidence="2 3" key="1">
    <citation type="submission" date="2014-03" db="EMBL/GenBank/DDBJ databases">
        <title>complete genome sequence of Flavobacteriaceae bacterium JBKA-6.</title>
        <authorList>
            <person name="Takano T."/>
            <person name="Nakamura Y."/>
            <person name="Takuma S."/>
            <person name="Yasuike M."/>
            <person name="Matsuyama T."/>
            <person name="Sakai T."/>
            <person name="Fujiwara A."/>
            <person name="Kimoto K."/>
            <person name="Fukuda Y."/>
            <person name="Kondo H."/>
            <person name="Hirono I."/>
            <person name="Nakayasu C."/>
        </authorList>
    </citation>
    <scope>NUCLEOTIDE SEQUENCE [LARGE SCALE GENOMIC DNA]</scope>
    <source>
        <strain evidence="2 3">JBKA-6</strain>
    </source>
</reference>
<sequence length="39" mass="4722">MSEQLENMWQYAQSIADEEDLDSTPQDFSKNKYYQPEFD</sequence>
<evidence type="ECO:0000256" key="1">
    <source>
        <dbReference type="SAM" id="MobiDB-lite"/>
    </source>
</evidence>
<name>A0A1J1DWA0_9FLAO</name>
<evidence type="ECO:0000313" key="2">
    <source>
        <dbReference type="EMBL" id="BAV94138.1"/>
    </source>
</evidence>
<proteinExistence type="predicted"/>
<keyword evidence="3" id="KW-1185">Reference proteome</keyword>
<gene>
    <name evidence="2" type="ORF">JBKA6_0125</name>
</gene>
<protein>
    <submittedName>
        <fullName evidence="2">Transposase</fullName>
    </submittedName>
</protein>